<comment type="caution">
    <text evidence="2">The sequence shown here is derived from an EMBL/GenBank/DDBJ whole genome shotgun (WGS) entry which is preliminary data.</text>
</comment>
<gene>
    <name evidence="2" type="ORF">GCM10022223_58920</name>
</gene>
<protein>
    <submittedName>
        <fullName evidence="2">Uncharacterized protein</fullName>
    </submittedName>
</protein>
<organism evidence="2 3">
    <name type="scientific">Kineosporia mesophila</name>
    <dbReference type="NCBI Taxonomy" id="566012"/>
    <lineage>
        <taxon>Bacteria</taxon>
        <taxon>Bacillati</taxon>
        <taxon>Actinomycetota</taxon>
        <taxon>Actinomycetes</taxon>
        <taxon>Kineosporiales</taxon>
        <taxon>Kineosporiaceae</taxon>
        <taxon>Kineosporia</taxon>
    </lineage>
</organism>
<keyword evidence="1" id="KW-0812">Transmembrane</keyword>
<evidence type="ECO:0000256" key="1">
    <source>
        <dbReference type="SAM" id="Phobius"/>
    </source>
</evidence>
<accession>A0ABP7AIU7</accession>
<keyword evidence="3" id="KW-1185">Reference proteome</keyword>
<feature type="transmembrane region" description="Helical" evidence="1">
    <location>
        <begin position="85"/>
        <end position="104"/>
    </location>
</feature>
<evidence type="ECO:0000313" key="2">
    <source>
        <dbReference type="EMBL" id="GAA3632820.1"/>
    </source>
</evidence>
<reference evidence="3" key="1">
    <citation type="journal article" date="2019" name="Int. J. Syst. Evol. Microbiol.">
        <title>The Global Catalogue of Microorganisms (GCM) 10K type strain sequencing project: providing services to taxonomists for standard genome sequencing and annotation.</title>
        <authorList>
            <consortium name="The Broad Institute Genomics Platform"/>
            <consortium name="The Broad Institute Genome Sequencing Center for Infectious Disease"/>
            <person name="Wu L."/>
            <person name="Ma J."/>
        </authorList>
    </citation>
    <scope>NUCLEOTIDE SEQUENCE [LARGE SCALE GENOMIC DNA]</scope>
    <source>
        <strain evidence="3">JCM 16902</strain>
    </source>
</reference>
<keyword evidence="1" id="KW-1133">Transmembrane helix</keyword>
<dbReference type="Proteomes" id="UP001501074">
    <property type="component" value="Unassembled WGS sequence"/>
</dbReference>
<dbReference type="EMBL" id="BAAAZO010000011">
    <property type="protein sequence ID" value="GAA3632820.1"/>
    <property type="molecule type" value="Genomic_DNA"/>
</dbReference>
<proteinExistence type="predicted"/>
<name>A0ABP7AIU7_9ACTN</name>
<feature type="transmembrane region" description="Helical" evidence="1">
    <location>
        <begin position="62"/>
        <end position="79"/>
    </location>
</feature>
<sequence>MPASLGVGQYRGDQGLTASRAGRASLGAISAGQGAAGVLAGTVRLMSVDRPRRDLDPWMRRLLWFSAIAGCLGLALVALDDFLSGALVTGSLRVVAAICMGLVFRSILRRSKGDDGP</sequence>
<keyword evidence="1" id="KW-0472">Membrane</keyword>
<evidence type="ECO:0000313" key="3">
    <source>
        <dbReference type="Proteomes" id="UP001501074"/>
    </source>
</evidence>
<dbReference type="RefSeq" id="WP_231484093.1">
    <property type="nucleotide sequence ID" value="NZ_BAAAZO010000011.1"/>
</dbReference>